<dbReference type="Proteomes" id="UP000092573">
    <property type="component" value="Chromosome"/>
</dbReference>
<evidence type="ECO:0000313" key="2">
    <source>
        <dbReference type="Proteomes" id="UP000092573"/>
    </source>
</evidence>
<accession>A0A1B1N6B4</accession>
<dbReference type="RefSeq" id="WP_068700126.1">
    <property type="nucleotide sequence ID" value="NZ_CP014167.1"/>
</dbReference>
<dbReference type="EMBL" id="CP014167">
    <property type="protein sequence ID" value="ANS76973.1"/>
    <property type="molecule type" value="Genomic_DNA"/>
</dbReference>
<sequence length="378" mass="44456">MATNDNTLKTLGFIYQTYIGLIKCLDMNENEKVIMEQLGDVTLISTSQSSQQIEVKHHFEDTVLSDRDKEIWNTIWNWYRNFDEYTEIDELILFTTARLSQKSIFRKWEEMNVDTRYQIIKDIGSVKKINEKEFRPIYDKIFSTDHNAEKLKSVLERLQIHSEQKTIKSIITKYNKTTFRFLSTEKRMEEFVSSLIGLLLTIPVRENHWEISYSDFSDIFKSYAERFIDSSSAPLQLTFEDYEPTLVEIKRLKNKPFVSEIQRIDLHDEITEAINDYCRTSKTIISYFETNVVKSKDLKDYRKQLLKTLSTNKKISKINCNGNITIVLPESQRLYLQSMALEARPINGVSNNRDFFQRGVIHSIVDDGDLTWHVGDVK</sequence>
<evidence type="ECO:0000313" key="1">
    <source>
        <dbReference type="EMBL" id="ANS76973.1"/>
    </source>
</evidence>
<name>A0A1B1N6B4_9BACL</name>
<protein>
    <submittedName>
        <fullName evidence="1">Uncharacterized protein</fullName>
    </submittedName>
</protein>
<gene>
    <name evidence="1" type="ORF">AWM70_22275</name>
</gene>
<reference evidence="1 2" key="1">
    <citation type="submission" date="2016-01" db="EMBL/GenBank/DDBJ databases">
        <title>Complete Genome Sequence of Paenibacillus yonginensis DCY84, a novel Plant Growth-Promoting Bacteria with Elicitation of Induced Systemic Resistance.</title>
        <authorList>
            <person name="Kim Y.J."/>
            <person name="Yang D.C."/>
            <person name="Sukweenadhi J."/>
        </authorList>
    </citation>
    <scope>NUCLEOTIDE SEQUENCE [LARGE SCALE GENOMIC DNA]</scope>
    <source>
        <strain evidence="1 2">DCY84</strain>
    </source>
</reference>
<keyword evidence="2" id="KW-1185">Reference proteome</keyword>
<proteinExistence type="predicted"/>
<dbReference type="KEGG" id="pyg:AWM70_22275"/>
<dbReference type="STRING" id="1462996.AWM70_22275"/>
<organism evidence="1 2">
    <name type="scientific">Paenibacillus yonginensis</name>
    <dbReference type="NCBI Taxonomy" id="1462996"/>
    <lineage>
        <taxon>Bacteria</taxon>
        <taxon>Bacillati</taxon>
        <taxon>Bacillota</taxon>
        <taxon>Bacilli</taxon>
        <taxon>Bacillales</taxon>
        <taxon>Paenibacillaceae</taxon>
        <taxon>Paenibacillus</taxon>
    </lineage>
</organism>
<dbReference type="AlphaFoldDB" id="A0A1B1N6B4"/>
<dbReference type="OrthoDB" id="2786695at2"/>